<comment type="subcellular location">
    <subcellularLocation>
        <location evidence="1 8">Secreted</location>
    </subcellularLocation>
</comment>
<evidence type="ECO:0000256" key="3">
    <source>
        <dbReference type="ARBA" id="ARBA00023001"/>
    </source>
</evidence>
<dbReference type="Pfam" id="PF03443">
    <property type="entry name" value="AA9"/>
    <property type="match status" value="1"/>
</dbReference>
<name>A0A9P7GIU5_9AGAR</name>
<evidence type="ECO:0000256" key="8">
    <source>
        <dbReference type="RuleBase" id="RU368122"/>
    </source>
</evidence>
<dbReference type="GO" id="GO:0008810">
    <property type="term" value="F:cellulase activity"/>
    <property type="evidence" value="ECO:0007669"/>
    <property type="project" value="UniProtKB-UniRule"/>
</dbReference>
<proteinExistence type="inferred from homology"/>
<comment type="domain">
    <text evidence="8">Has a modular structure: an endo-beta-1,4-glucanase catalytic module at the N-terminus, a linker rich in serines and threonines, and a C-terminal carbohydrate-binding module (CBM).</text>
</comment>
<evidence type="ECO:0000256" key="2">
    <source>
        <dbReference type="ARBA" id="ARBA00022525"/>
    </source>
</evidence>
<accession>A0A9P7GIU5</accession>
<feature type="domain" description="Auxiliary Activity family 9 catalytic" evidence="9">
    <location>
        <begin position="166"/>
        <end position="277"/>
    </location>
</feature>
<protein>
    <recommendedName>
        <fullName evidence="8">AA9 family lytic polysaccharide monooxygenase</fullName>
        <ecNumber evidence="8">1.14.99.56</ecNumber>
    </recommendedName>
    <alternativeName>
        <fullName evidence="8">Endo-beta-1,4-glucanase</fullName>
    </alternativeName>
    <alternativeName>
        <fullName evidence="8">Glycosyl hydrolase 61 family protein</fullName>
    </alternativeName>
</protein>
<keyword evidence="2 8" id="KW-0964">Secreted</keyword>
<dbReference type="AlphaFoldDB" id="A0A9P7GIU5"/>
<keyword evidence="6 8" id="KW-0624">Polysaccharide degradation</keyword>
<evidence type="ECO:0000256" key="7">
    <source>
        <dbReference type="ARBA" id="ARBA00044502"/>
    </source>
</evidence>
<dbReference type="InterPro" id="IPR005103">
    <property type="entry name" value="AA9_LPMO"/>
</dbReference>
<comment type="caution">
    <text evidence="10">The sequence shown here is derived from an EMBL/GenBank/DDBJ whole genome shotgun (WGS) entry which is preliminary data.</text>
</comment>
<evidence type="ECO:0000313" key="11">
    <source>
        <dbReference type="Proteomes" id="UP000717328"/>
    </source>
</evidence>
<comment type="catalytic activity">
    <reaction evidence="8">
        <text>[(1-&gt;4)-beta-D-glucosyl]n+m + reduced acceptor + O2 = 4-dehydro-beta-D-glucosyl-[(1-&gt;4)-beta-D-glucosyl]n-1 + [(1-&gt;4)-beta-D-glucosyl]m + acceptor + H2O.</text>
        <dbReference type="EC" id="1.14.99.56"/>
    </reaction>
</comment>
<organism evidence="10 11">
    <name type="scientific">Sphagnurus paluster</name>
    <dbReference type="NCBI Taxonomy" id="117069"/>
    <lineage>
        <taxon>Eukaryota</taxon>
        <taxon>Fungi</taxon>
        <taxon>Dikarya</taxon>
        <taxon>Basidiomycota</taxon>
        <taxon>Agaricomycotina</taxon>
        <taxon>Agaricomycetes</taxon>
        <taxon>Agaricomycetidae</taxon>
        <taxon>Agaricales</taxon>
        <taxon>Tricholomatineae</taxon>
        <taxon>Lyophyllaceae</taxon>
        <taxon>Sphagnurus</taxon>
    </lineage>
</organism>
<keyword evidence="3 8" id="KW-0136">Cellulose degradation</keyword>
<gene>
    <name evidence="10" type="ORF">H0H81_010892</name>
</gene>
<dbReference type="GO" id="GO:0030248">
    <property type="term" value="F:cellulose binding"/>
    <property type="evidence" value="ECO:0007669"/>
    <property type="project" value="UniProtKB-UniRule"/>
</dbReference>
<dbReference type="PANTHER" id="PTHR33353">
    <property type="entry name" value="PUTATIVE (AFU_ORTHOLOGUE AFUA_1G12560)-RELATED"/>
    <property type="match status" value="1"/>
</dbReference>
<dbReference type="EC" id="1.14.99.56" evidence="8"/>
<dbReference type="GO" id="GO:0030245">
    <property type="term" value="P:cellulose catabolic process"/>
    <property type="evidence" value="ECO:0007669"/>
    <property type="project" value="UniProtKB-UniRule"/>
</dbReference>
<keyword evidence="5 8" id="KW-0119">Carbohydrate metabolism</keyword>
<dbReference type="OrthoDB" id="10257301at2759"/>
<evidence type="ECO:0000256" key="5">
    <source>
        <dbReference type="ARBA" id="ARBA00023277"/>
    </source>
</evidence>
<evidence type="ECO:0000313" key="10">
    <source>
        <dbReference type="EMBL" id="KAG5650828.1"/>
    </source>
</evidence>
<feature type="non-terminal residue" evidence="10">
    <location>
        <position position="294"/>
    </location>
</feature>
<dbReference type="Proteomes" id="UP000717328">
    <property type="component" value="Unassembled WGS sequence"/>
</dbReference>
<comment type="similarity">
    <text evidence="7">Belongs to the polysaccharide monooxygenase AA9 family.</text>
</comment>
<keyword evidence="4 8" id="KW-1015">Disulfide bond</keyword>
<comment type="function">
    <text evidence="8">Lytic polysaccharide monooxygenase (LMPO) that depolymerizes crystalline and amorphous polysaccharides via the oxidation of scissile alpha- or beta-(1-4)-glycosidic bonds, yielding C1 and/or C4 oxidation products. Catalysis by LPMOs requires the reduction of the active-site copper from Cu(II) to Cu(I) by a reducing agent and H(2)O(2) or O(2) as a cosubstrate.</text>
</comment>
<keyword evidence="11" id="KW-1185">Reference proteome</keyword>
<reference evidence="10" key="2">
    <citation type="submission" date="2021-10" db="EMBL/GenBank/DDBJ databases">
        <title>Phylogenomics reveals ancestral predisposition of the termite-cultivated fungus Termitomyces towards a domesticated lifestyle.</title>
        <authorList>
            <person name="Auxier B."/>
            <person name="Grum-Grzhimaylo A."/>
            <person name="Cardenas M.E."/>
            <person name="Lodge J.D."/>
            <person name="Laessoe T."/>
            <person name="Pedersen O."/>
            <person name="Smith M.E."/>
            <person name="Kuyper T.W."/>
            <person name="Franco-Molano E.A."/>
            <person name="Baroni T.J."/>
            <person name="Aanen D.K."/>
        </authorList>
    </citation>
    <scope>NUCLEOTIDE SEQUENCE</scope>
    <source>
        <strain evidence="10">D49</strain>
    </source>
</reference>
<evidence type="ECO:0000259" key="9">
    <source>
        <dbReference type="Pfam" id="PF03443"/>
    </source>
</evidence>
<dbReference type="Gene3D" id="2.70.50.70">
    <property type="match status" value="1"/>
</dbReference>
<dbReference type="PANTHER" id="PTHR33353:SF17">
    <property type="entry name" value="ENDO-BETA-1,4-GLUCANASE D"/>
    <property type="match status" value="1"/>
</dbReference>
<sequence>LYHLRRSTSPRLLALCASGEPSSYACMLHTLSCRRCSTRRGKDDTDEAYTYTHAVLHGLQDGECVGGRRRLGCQACRDFYEVEVEGFVFLPPNEGGAVRIAVAPADGLPYVASLVGAEVLVQCDLMGGELVPVHVVHVPMVVAHERKAVSGVWTTLFRNYNIIVIATLHKGPVQVKMAANSWNGDGAVWSKFCSDSYSESCDVDLLISSHGQHSINIPIIPARDYLLRNEIPGLHKADVLLTQKRNLSVQMYMSCLKVKVTLNVNQDLPGRTSFPGVSHGLVSWKCTFIPDDQL</sequence>
<dbReference type="EMBL" id="JABCKI010000353">
    <property type="protein sequence ID" value="KAG5650828.1"/>
    <property type="molecule type" value="Genomic_DNA"/>
</dbReference>
<reference evidence="10" key="1">
    <citation type="submission" date="2021-02" db="EMBL/GenBank/DDBJ databases">
        <authorList>
            <person name="Nieuwenhuis M."/>
            <person name="Van De Peppel L.J.J."/>
        </authorList>
    </citation>
    <scope>NUCLEOTIDE SEQUENCE</scope>
    <source>
        <strain evidence="10">D49</strain>
    </source>
</reference>
<evidence type="ECO:0000256" key="6">
    <source>
        <dbReference type="ARBA" id="ARBA00023326"/>
    </source>
</evidence>
<evidence type="ECO:0000256" key="4">
    <source>
        <dbReference type="ARBA" id="ARBA00023157"/>
    </source>
</evidence>
<evidence type="ECO:0000256" key="1">
    <source>
        <dbReference type="ARBA" id="ARBA00004613"/>
    </source>
</evidence>
<dbReference type="GO" id="GO:0005576">
    <property type="term" value="C:extracellular region"/>
    <property type="evidence" value="ECO:0007669"/>
    <property type="project" value="UniProtKB-SubCell"/>
</dbReference>
<dbReference type="InterPro" id="IPR049892">
    <property type="entry name" value="AA9"/>
</dbReference>